<dbReference type="Proteomes" id="UP000185999">
    <property type="component" value="Unassembled WGS sequence"/>
</dbReference>
<proteinExistence type="predicted"/>
<dbReference type="Pfam" id="PF05742">
    <property type="entry name" value="TANGO2"/>
    <property type="match status" value="1"/>
</dbReference>
<organism evidence="1 2">
    <name type="scientific">Neptunomonas antarctica</name>
    <dbReference type="NCBI Taxonomy" id="619304"/>
    <lineage>
        <taxon>Bacteria</taxon>
        <taxon>Pseudomonadati</taxon>
        <taxon>Pseudomonadota</taxon>
        <taxon>Gammaproteobacteria</taxon>
        <taxon>Oceanospirillales</taxon>
        <taxon>Oceanospirillaceae</taxon>
        <taxon>Neptunomonas</taxon>
    </lineage>
</organism>
<evidence type="ECO:0000313" key="2">
    <source>
        <dbReference type="Proteomes" id="UP000185999"/>
    </source>
</evidence>
<dbReference type="PANTHER" id="PTHR17985">
    <property type="entry name" value="SER/THR-RICH PROTEIN T10 IN DGCR REGION"/>
    <property type="match status" value="1"/>
</dbReference>
<dbReference type="InterPro" id="IPR008551">
    <property type="entry name" value="TANGO2"/>
</dbReference>
<accession>A0A1N7MJC3</accession>
<reference evidence="2" key="1">
    <citation type="submission" date="2017-01" db="EMBL/GenBank/DDBJ databases">
        <authorList>
            <person name="Varghese N."/>
            <person name="Submissions S."/>
        </authorList>
    </citation>
    <scope>NUCLEOTIDE SEQUENCE [LARGE SCALE GENOMIC DNA]</scope>
    <source>
        <strain evidence="2">DSM 22306</strain>
    </source>
</reference>
<sequence>MLVYRINPYEALQSEVLQTKDKEILMCLITFAYQQHPEYPLIMVANRDEFYARPTMKMHYWQDHPNILAGRDLEQRGTWLGMSKTGKLTAVTNFREGNNKAGELKSRGHLTRDFLTQDNSAKAYQQQLQTTGDQYGGFNLLLGDSRGLYYCSNKGAASRQLAPGIYGLSNAFLDTPWPKVMEAKQQLQQILHGDITIKKLARTLSSNHTAEDNSLPDTGVSYAFEKLLSSCFINSGVYGTRATSVLLQNKQGVTQLAEFQFDQTGKIGEQFFTLDIPLIG</sequence>
<dbReference type="EMBL" id="FTOE01000006">
    <property type="protein sequence ID" value="SIS86187.1"/>
    <property type="molecule type" value="Genomic_DNA"/>
</dbReference>
<dbReference type="PANTHER" id="PTHR17985:SF8">
    <property type="entry name" value="TRANSPORT AND GOLGI ORGANIZATION PROTEIN 2 HOMOLOG"/>
    <property type="match status" value="1"/>
</dbReference>
<name>A0A1N7MJC3_9GAMM</name>
<evidence type="ECO:0000313" key="1">
    <source>
        <dbReference type="EMBL" id="SIS86187.1"/>
    </source>
</evidence>
<gene>
    <name evidence="1" type="ORF">SAMN05421760_106114</name>
</gene>
<dbReference type="STRING" id="619304.SAMN05421760_106114"/>
<keyword evidence="2" id="KW-1185">Reference proteome</keyword>
<dbReference type="AlphaFoldDB" id="A0A1N7MJC3"/>
<dbReference type="RefSeq" id="WP_143773550.1">
    <property type="nucleotide sequence ID" value="NZ_FTOE01000006.1"/>
</dbReference>
<protein>
    <submittedName>
        <fullName evidence="1">Uncharacterized conserved protein, contains NRDE domain</fullName>
    </submittedName>
</protein>
<dbReference type="OrthoDB" id="4380123at2"/>